<evidence type="ECO:0000256" key="3">
    <source>
        <dbReference type="SAM" id="MobiDB-lite"/>
    </source>
</evidence>
<dbReference type="GO" id="GO:0035025">
    <property type="term" value="P:positive regulation of Rho protein signal transduction"/>
    <property type="evidence" value="ECO:0007669"/>
    <property type="project" value="TreeGrafter"/>
</dbReference>
<dbReference type="InterPro" id="IPR000219">
    <property type="entry name" value="DH_dom"/>
</dbReference>
<evidence type="ECO:0000313" key="5">
    <source>
        <dbReference type="EMBL" id="GJN91952.1"/>
    </source>
</evidence>
<keyword evidence="6" id="KW-1185">Reference proteome</keyword>
<dbReference type="InterPro" id="IPR035899">
    <property type="entry name" value="DBL_dom_sf"/>
</dbReference>
<dbReference type="PANTHER" id="PTHR46006">
    <property type="entry name" value="RHO GUANINE NUCLEOTIDE EXCHANGE FACTOR AT 64C, ISOFORM A"/>
    <property type="match status" value="1"/>
</dbReference>
<feature type="region of interest" description="Disordered" evidence="3">
    <location>
        <begin position="60"/>
        <end position="125"/>
    </location>
</feature>
<proteinExistence type="predicted"/>
<dbReference type="SUPFAM" id="SSF48065">
    <property type="entry name" value="DBL homology domain (DH-domain)"/>
    <property type="match status" value="1"/>
</dbReference>
<dbReference type="InterPro" id="IPR051480">
    <property type="entry name" value="Endocytic_GEF_Adapter"/>
</dbReference>
<sequence length="779" mass="84746">MFKFWRSPKPAPPSSPSPAPPSPPPARRDDPTAHSSAGHAPAVHGLGLGLPAELDHARLSPHTRLDGRTTPLVASTRARPDKYGSAQGAGLGSVLRERNGTARNDRSVSEGTAATAQSKGKERAVSPASFSPSFFASASARNDPYAPHAVDFGERDPTQIYAPTTWSEMAHHELVVNLSPRERTRQEILYVAELRSLVELYSNPLLHPLIKTPSHSPATRFGFSPEPAQTLSPASSSSADLPIASRFARSPDLYSSPEPSDEDLWRSAAAVRITDVPEVPDDTIRPSASTSSTSGPLGRSSLPNLPTGARRNLSSTTLDPQSGLAAVSSTSLGTRIASAFKTRHPLRPASSAAKLHRAPTHALQEVLQPPPLPEALKKVLEATVEMLRGHEELSARLGLAAIWSDQPWFLSTYTTYIISLEEALSILDTCLPSAHSAAPALGAGSAEKWQKRLTRVLIRLEEQAAEAGESSLGICLSKPLMRLGKLPLLMQALLYHTDPTTHEWEKTRAMALEVDALVRSIEDEKIEEEERERALMAPRTARILIDESLAPPSTSNPPTVRNKLSRRLSGAAGSSTLKSSTRSSGKGQEYLIRFTDVIIRAQKTGETDIPGSFSRGKEKKGKQGKTRKAGKIRNTYRFVRVERWEPREMADAALYDLNERRRAQGSRDNSEATDEEPDYAESRMSFRYDADSPQPVEPRSFLSPQPSNKRAASSAHAPSPLSPPSAKFGARLRYASEDVTGAAMRMTTPDPRAHRFNSPTHARDDSTMNLYSIWAASDH</sequence>
<feature type="region of interest" description="Disordered" evidence="3">
    <location>
        <begin position="1"/>
        <end position="48"/>
    </location>
</feature>
<feature type="compositionally biased region" description="Low complexity" evidence="3">
    <location>
        <begin position="573"/>
        <end position="585"/>
    </location>
</feature>
<comment type="caution">
    <text evidence="5">The sequence shown here is derived from an EMBL/GenBank/DDBJ whole genome shotgun (WGS) entry which is preliminary data.</text>
</comment>
<dbReference type="PROSITE" id="PS50010">
    <property type="entry name" value="DH_2"/>
    <property type="match status" value="1"/>
</dbReference>
<organism evidence="5 6">
    <name type="scientific">Rhodotorula paludigena</name>
    <dbReference type="NCBI Taxonomy" id="86838"/>
    <lineage>
        <taxon>Eukaryota</taxon>
        <taxon>Fungi</taxon>
        <taxon>Dikarya</taxon>
        <taxon>Basidiomycota</taxon>
        <taxon>Pucciniomycotina</taxon>
        <taxon>Microbotryomycetes</taxon>
        <taxon>Sporidiobolales</taxon>
        <taxon>Sporidiobolaceae</taxon>
        <taxon>Rhodotorula</taxon>
    </lineage>
</organism>
<dbReference type="Proteomes" id="UP001342314">
    <property type="component" value="Unassembled WGS sequence"/>
</dbReference>
<feature type="region of interest" description="Disordered" evidence="3">
    <location>
        <begin position="661"/>
        <end position="730"/>
    </location>
</feature>
<dbReference type="PANTHER" id="PTHR46006:SF7">
    <property type="entry name" value="DH DOMAIN-CONTAINING PROTEIN"/>
    <property type="match status" value="1"/>
</dbReference>
<comment type="subcellular location">
    <subcellularLocation>
        <location evidence="1">Cytoplasm</location>
    </subcellularLocation>
</comment>
<feature type="compositionally biased region" description="Polar residues" evidence="3">
    <location>
        <begin position="109"/>
        <end position="118"/>
    </location>
</feature>
<feature type="region of interest" description="Disordered" evidence="3">
    <location>
        <begin position="218"/>
        <end position="239"/>
    </location>
</feature>
<dbReference type="AlphaFoldDB" id="A0AAV5GR45"/>
<dbReference type="Gene3D" id="1.20.900.10">
    <property type="entry name" value="Dbl homology (DH) domain"/>
    <property type="match status" value="1"/>
</dbReference>
<name>A0AAV5GR45_9BASI</name>
<dbReference type="GO" id="GO:0005085">
    <property type="term" value="F:guanyl-nucleotide exchange factor activity"/>
    <property type="evidence" value="ECO:0007669"/>
    <property type="project" value="InterPro"/>
</dbReference>
<dbReference type="EMBL" id="BQKY01000010">
    <property type="protein sequence ID" value="GJN91952.1"/>
    <property type="molecule type" value="Genomic_DNA"/>
</dbReference>
<feature type="compositionally biased region" description="Pro residues" evidence="3">
    <location>
        <begin position="9"/>
        <end position="25"/>
    </location>
</feature>
<feature type="compositionally biased region" description="Basic and acidic residues" evidence="3">
    <location>
        <begin position="95"/>
        <end position="108"/>
    </location>
</feature>
<feature type="region of interest" description="Disordered" evidence="3">
    <location>
        <begin position="546"/>
        <end position="585"/>
    </location>
</feature>
<feature type="region of interest" description="Disordered" evidence="3">
    <location>
        <begin position="607"/>
        <end position="631"/>
    </location>
</feature>
<feature type="compositionally biased region" description="Basic and acidic residues" evidence="3">
    <location>
        <begin position="680"/>
        <end position="690"/>
    </location>
</feature>
<dbReference type="GO" id="GO:0005737">
    <property type="term" value="C:cytoplasm"/>
    <property type="evidence" value="ECO:0007669"/>
    <property type="project" value="UniProtKB-SubCell"/>
</dbReference>
<gene>
    <name evidence="5" type="ORF">Rhopal_004980-T1</name>
</gene>
<feature type="domain" description="DH" evidence="4">
    <location>
        <begin position="354"/>
        <end position="524"/>
    </location>
</feature>
<protein>
    <recommendedName>
        <fullName evidence="4">DH domain-containing protein</fullName>
    </recommendedName>
</protein>
<evidence type="ECO:0000256" key="2">
    <source>
        <dbReference type="ARBA" id="ARBA00022490"/>
    </source>
</evidence>
<evidence type="ECO:0000259" key="4">
    <source>
        <dbReference type="PROSITE" id="PS50010"/>
    </source>
</evidence>
<feature type="compositionally biased region" description="Polar residues" evidence="3">
    <location>
        <begin position="286"/>
        <end position="295"/>
    </location>
</feature>
<evidence type="ECO:0000313" key="6">
    <source>
        <dbReference type="Proteomes" id="UP001342314"/>
    </source>
</evidence>
<accession>A0AAV5GR45</accession>
<keyword evidence="2" id="KW-0963">Cytoplasm</keyword>
<feature type="compositionally biased region" description="Basic residues" evidence="3">
    <location>
        <begin position="617"/>
        <end position="631"/>
    </location>
</feature>
<feature type="region of interest" description="Disordered" evidence="3">
    <location>
        <begin position="276"/>
        <end position="326"/>
    </location>
</feature>
<feature type="region of interest" description="Disordered" evidence="3">
    <location>
        <begin position="745"/>
        <end position="764"/>
    </location>
</feature>
<evidence type="ECO:0000256" key="1">
    <source>
        <dbReference type="ARBA" id="ARBA00004496"/>
    </source>
</evidence>
<reference evidence="5 6" key="1">
    <citation type="submission" date="2021-12" db="EMBL/GenBank/DDBJ databases">
        <title>High titer production of polyol ester of fatty acids by Rhodotorula paludigena BS15 towards product separation-free biomass refinery.</title>
        <authorList>
            <person name="Mano J."/>
            <person name="Ono H."/>
            <person name="Tanaka T."/>
            <person name="Naito K."/>
            <person name="Sushida H."/>
            <person name="Ike M."/>
            <person name="Tokuyasu K."/>
            <person name="Kitaoka M."/>
        </authorList>
    </citation>
    <scope>NUCLEOTIDE SEQUENCE [LARGE SCALE GENOMIC DNA]</scope>
    <source>
        <strain evidence="5 6">BS15</strain>
    </source>
</reference>